<dbReference type="PANTHER" id="PTHR10071:SF281">
    <property type="entry name" value="BOX A-BINDING FACTOR-RELATED"/>
    <property type="match status" value="1"/>
</dbReference>
<keyword evidence="2" id="KW-0479">Metal-binding</keyword>
<feature type="compositionally biased region" description="Low complexity" evidence="10">
    <location>
        <begin position="31"/>
        <end position="62"/>
    </location>
</feature>
<evidence type="ECO:0000256" key="10">
    <source>
        <dbReference type="SAM" id="MobiDB-lite"/>
    </source>
</evidence>
<dbReference type="OrthoDB" id="2162994at2759"/>
<dbReference type="InterPro" id="IPR000679">
    <property type="entry name" value="Znf_GATA"/>
</dbReference>
<dbReference type="Pfam" id="PF00320">
    <property type="entry name" value="GATA"/>
    <property type="match status" value="1"/>
</dbReference>
<evidence type="ECO:0000256" key="4">
    <source>
        <dbReference type="ARBA" id="ARBA00022833"/>
    </source>
</evidence>
<feature type="region of interest" description="Disordered" evidence="10">
    <location>
        <begin position="1"/>
        <end position="103"/>
    </location>
</feature>
<dbReference type="CDD" id="cd00202">
    <property type="entry name" value="ZnF_GATA"/>
    <property type="match status" value="1"/>
</dbReference>
<feature type="compositionally biased region" description="Basic residues" evidence="10">
    <location>
        <begin position="68"/>
        <end position="92"/>
    </location>
</feature>
<feature type="compositionally biased region" description="Basic residues" evidence="10">
    <location>
        <begin position="187"/>
        <end position="196"/>
    </location>
</feature>
<reference evidence="12" key="1">
    <citation type="submission" date="2021-06" db="EMBL/GenBank/DDBJ databases">
        <authorList>
            <person name="Hodson N. C."/>
            <person name="Mongue J. A."/>
            <person name="Jaron S. K."/>
        </authorList>
    </citation>
    <scope>NUCLEOTIDE SEQUENCE</scope>
</reference>
<proteinExistence type="predicted"/>
<gene>
    <name evidence="12" type="ORF">AFUS01_LOCUS35102</name>
</gene>
<dbReference type="GO" id="GO:0000981">
    <property type="term" value="F:DNA-binding transcription factor activity, RNA polymerase II-specific"/>
    <property type="evidence" value="ECO:0007669"/>
    <property type="project" value="TreeGrafter"/>
</dbReference>
<evidence type="ECO:0000256" key="5">
    <source>
        <dbReference type="ARBA" id="ARBA00023015"/>
    </source>
</evidence>
<dbReference type="GO" id="GO:0005634">
    <property type="term" value="C:nucleus"/>
    <property type="evidence" value="ECO:0007669"/>
    <property type="project" value="UniProtKB-SubCell"/>
</dbReference>
<feature type="region of interest" description="Disordered" evidence="10">
    <location>
        <begin position="454"/>
        <end position="495"/>
    </location>
</feature>
<evidence type="ECO:0000256" key="9">
    <source>
        <dbReference type="PROSITE-ProRule" id="PRU00094"/>
    </source>
</evidence>
<feature type="domain" description="GATA-type" evidence="11">
    <location>
        <begin position="409"/>
        <end position="462"/>
    </location>
</feature>
<dbReference type="InterPro" id="IPR039355">
    <property type="entry name" value="Transcription_factor_GATA"/>
</dbReference>
<evidence type="ECO:0000259" key="11">
    <source>
        <dbReference type="PROSITE" id="PS50114"/>
    </source>
</evidence>
<keyword evidence="7" id="KW-0804">Transcription</keyword>
<feature type="region of interest" description="Disordered" evidence="10">
    <location>
        <begin position="178"/>
        <end position="226"/>
    </location>
</feature>
<accession>A0A8J2KX07</accession>
<dbReference type="AlphaFoldDB" id="A0A8J2KX07"/>
<keyword evidence="8" id="KW-0539">Nucleus</keyword>
<dbReference type="GO" id="GO:0000122">
    <property type="term" value="P:negative regulation of transcription by RNA polymerase II"/>
    <property type="evidence" value="ECO:0007669"/>
    <property type="project" value="TreeGrafter"/>
</dbReference>
<sequence>MEDSNLKIPQENFKKTCFRTNKRMPMDDSESSNSLSSVSSSTTPGVSAHLPSISSSPHPSVIVERHLDNHHHHHHHHHHHNTSNTNGHHHSHSSSNNSSTNATANTVSNILSNHFPSAIAKRTVAGHGHDLFNYLLSDPEHGHAPGTGLHHDDPESAEANNNNVTHYQNEYVDQKPSLMDFPLDHHSHSHTNGHHHTGSDAQNTSNESHSSSTSSHHHTNDHSPLIRRDELVAGRRMDDMHLPYAIEHSPYSNPLLYMGTAQQFLDPAGASSWTTTNTGVDETYKGQSSIFQANRCLPPLFASPRNSHGFSHYGPQYGTTDGFPWGGYTNLELSQAGFGTGGNGTNQSSHSNSPTALSAYGTPNLNTIVTQPQRSKSSLMNGSGTFSTKSNHRDGFATQQPKQRLSASRRMGLLCSNCGTEKTSLWRRNQMGEPVCNACGLYFKLHGVNRPLAMKKDNIQTRKRKPKSSNNSGGAKGNSSGSHLHGNHSVIQPSPSSELLKSVLTATTGANNTSLLPLTSV</sequence>
<keyword evidence="3 9" id="KW-0863">Zinc-finger</keyword>
<evidence type="ECO:0000256" key="8">
    <source>
        <dbReference type="ARBA" id="ARBA00023242"/>
    </source>
</evidence>
<evidence type="ECO:0000256" key="3">
    <source>
        <dbReference type="ARBA" id="ARBA00022771"/>
    </source>
</evidence>
<comment type="caution">
    <text evidence="12">The sequence shown here is derived from an EMBL/GenBank/DDBJ whole genome shotgun (WGS) entry which is preliminary data.</text>
</comment>
<dbReference type="PROSITE" id="PS00344">
    <property type="entry name" value="GATA_ZN_FINGER_1"/>
    <property type="match status" value="1"/>
</dbReference>
<keyword evidence="4" id="KW-0862">Zinc</keyword>
<protein>
    <recommendedName>
        <fullName evidence="11">GATA-type domain-containing protein</fullName>
    </recommendedName>
</protein>
<dbReference type="SMART" id="SM00401">
    <property type="entry name" value="ZnF_GATA"/>
    <property type="match status" value="1"/>
</dbReference>
<evidence type="ECO:0000256" key="7">
    <source>
        <dbReference type="ARBA" id="ARBA00023163"/>
    </source>
</evidence>
<evidence type="ECO:0000256" key="1">
    <source>
        <dbReference type="ARBA" id="ARBA00004123"/>
    </source>
</evidence>
<keyword evidence="5" id="KW-0805">Transcription regulation</keyword>
<feature type="compositionally biased region" description="Polar residues" evidence="10">
    <location>
        <begin position="397"/>
        <end position="406"/>
    </location>
</feature>
<organism evidence="12 13">
    <name type="scientific">Allacma fusca</name>
    <dbReference type="NCBI Taxonomy" id="39272"/>
    <lineage>
        <taxon>Eukaryota</taxon>
        <taxon>Metazoa</taxon>
        <taxon>Ecdysozoa</taxon>
        <taxon>Arthropoda</taxon>
        <taxon>Hexapoda</taxon>
        <taxon>Collembola</taxon>
        <taxon>Symphypleona</taxon>
        <taxon>Sminthuridae</taxon>
        <taxon>Allacma</taxon>
    </lineage>
</organism>
<feature type="region of interest" description="Disordered" evidence="10">
    <location>
        <begin position="372"/>
        <end position="406"/>
    </location>
</feature>
<comment type="subcellular location">
    <subcellularLocation>
        <location evidence="1">Nucleus</location>
    </subcellularLocation>
</comment>
<evidence type="ECO:0000313" key="12">
    <source>
        <dbReference type="EMBL" id="CAG7824972.1"/>
    </source>
</evidence>
<dbReference type="FunFam" id="3.30.50.10:FF:000032">
    <property type="entry name" value="Transcription factor GATA-3"/>
    <property type="match status" value="1"/>
</dbReference>
<evidence type="ECO:0000313" key="13">
    <source>
        <dbReference type="Proteomes" id="UP000708208"/>
    </source>
</evidence>
<dbReference type="PROSITE" id="PS50114">
    <property type="entry name" value="GATA_ZN_FINGER_2"/>
    <property type="match status" value="1"/>
</dbReference>
<feature type="compositionally biased region" description="Polar residues" evidence="10">
    <location>
        <begin position="372"/>
        <end position="389"/>
    </location>
</feature>
<name>A0A8J2KX07_9HEXA</name>
<dbReference type="GO" id="GO:0000978">
    <property type="term" value="F:RNA polymerase II cis-regulatory region sequence-specific DNA binding"/>
    <property type="evidence" value="ECO:0007669"/>
    <property type="project" value="TreeGrafter"/>
</dbReference>
<evidence type="ECO:0000256" key="2">
    <source>
        <dbReference type="ARBA" id="ARBA00022723"/>
    </source>
</evidence>
<dbReference type="GO" id="GO:0008270">
    <property type="term" value="F:zinc ion binding"/>
    <property type="evidence" value="ECO:0007669"/>
    <property type="project" value="UniProtKB-KW"/>
</dbReference>
<dbReference type="PANTHER" id="PTHR10071">
    <property type="entry name" value="TRANSCRIPTION FACTOR GATA FAMILY MEMBER"/>
    <property type="match status" value="1"/>
</dbReference>
<keyword evidence="13" id="KW-1185">Reference proteome</keyword>
<dbReference type="Proteomes" id="UP000708208">
    <property type="component" value="Unassembled WGS sequence"/>
</dbReference>
<feature type="compositionally biased region" description="Low complexity" evidence="10">
    <location>
        <begin position="203"/>
        <end position="214"/>
    </location>
</feature>
<dbReference type="EMBL" id="CAJVCH010534552">
    <property type="protein sequence ID" value="CAG7824972.1"/>
    <property type="molecule type" value="Genomic_DNA"/>
</dbReference>
<evidence type="ECO:0000256" key="6">
    <source>
        <dbReference type="ARBA" id="ARBA00023125"/>
    </source>
</evidence>
<feature type="compositionally biased region" description="Low complexity" evidence="10">
    <location>
        <begin position="468"/>
        <end position="489"/>
    </location>
</feature>
<keyword evidence="6" id="KW-0238">DNA-binding</keyword>
<dbReference type="GO" id="GO:0045944">
    <property type="term" value="P:positive regulation of transcription by RNA polymerase II"/>
    <property type="evidence" value="ECO:0007669"/>
    <property type="project" value="TreeGrafter"/>
</dbReference>